<name>A0A172ZI62_9BACL</name>
<proteinExistence type="predicted"/>
<dbReference type="RefSeq" id="WP_060535439.1">
    <property type="nucleotide sequence ID" value="NZ_CP013023.1"/>
</dbReference>
<reference evidence="3" key="1">
    <citation type="submission" date="2015-10" db="EMBL/GenBank/DDBJ databases">
        <title>Genome of Paenibacillus bovis sp. nov.</title>
        <authorList>
            <person name="Wu Z."/>
            <person name="Gao C."/>
            <person name="Liu Z."/>
            <person name="Zheng H."/>
        </authorList>
    </citation>
    <scope>NUCLEOTIDE SEQUENCE [LARGE SCALE GENOMIC DNA]</scope>
    <source>
        <strain evidence="3">BD3526</strain>
    </source>
</reference>
<accession>A0A172ZI62</accession>
<dbReference type="CDD" id="cd07264">
    <property type="entry name" value="VOC_like"/>
    <property type="match status" value="1"/>
</dbReference>
<evidence type="ECO:0000313" key="2">
    <source>
        <dbReference type="EMBL" id="ANF97326.1"/>
    </source>
</evidence>
<dbReference type="AlphaFoldDB" id="A0A172ZI62"/>
<keyword evidence="3" id="KW-1185">Reference proteome</keyword>
<evidence type="ECO:0000259" key="1">
    <source>
        <dbReference type="PROSITE" id="PS51819"/>
    </source>
</evidence>
<dbReference type="InterPro" id="IPR025870">
    <property type="entry name" value="Glyoxalase-like_dom"/>
</dbReference>
<dbReference type="PANTHER" id="PTHR21366">
    <property type="entry name" value="GLYOXALASE FAMILY PROTEIN"/>
    <property type="match status" value="1"/>
</dbReference>
<evidence type="ECO:0000313" key="3">
    <source>
        <dbReference type="Proteomes" id="UP000078148"/>
    </source>
</evidence>
<dbReference type="SUPFAM" id="SSF54593">
    <property type="entry name" value="Glyoxalase/Bleomycin resistance protein/Dihydroxybiphenyl dioxygenase"/>
    <property type="match status" value="1"/>
</dbReference>
<dbReference type="InterPro" id="IPR029068">
    <property type="entry name" value="Glyas_Bleomycin-R_OHBP_Dase"/>
</dbReference>
<sequence>MKLAMKYVILYVNDFEQSMRFYRDILGLPVKMEAGTYVEFDTGATTLSINTRESVNELLGLGLTADVPAASSFEVGFVVEDVAAVIEELRGQQVPIVREPVTKPWGQTVAYITDPDGHFIEICTAVG</sequence>
<dbReference type="PANTHER" id="PTHR21366:SF22">
    <property type="entry name" value="VOC DOMAIN-CONTAINING PROTEIN"/>
    <property type="match status" value="1"/>
</dbReference>
<organism evidence="2 3">
    <name type="scientific">Paenibacillus bovis</name>
    <dbReference type="NCBI Taxonomy" id="1616788"/>
    <lineage>
        <taxon>Bacteria</taxon>
        <taxon>Bacillati</taxon>
        <taxon>Bacillota</taxon>
        <taxon>Bacilli</taxon>
        <taxon>Bacillales</taxon>
        <taxon>Paenibacillaceae</taxon>
        <taxon>Paenibacillus</taxon>
    </lineage>
</organism>
<dbReference type="EMBL" id="CP013023">
    <property type="protein sequence ID" value="ANF97326.1"/>
    <property type="molecule type" value="Genomic_DNA"/>
</dbReference>
<gene>
    <name evidence="2" type="ORF">AR543_15835</name>
</gene>
<dbReference type="Gene3D" id="3.10.180.10">
    <property type="entry name" value="2,3-Dihydroxybiphenyl 1,2-Dioxygenase, domain 1"/>
    <property type="match status" value="1"/>
</dbReference>
<dbReference type="STRING" id="1616788.AR543_15835"/>
<feature type="domain" description="VOC" evidence="1">
    <location>
        <begin position="4"/>
        <end position="125"/>
    </location>
</feature>
<reference evidence="2 3" key="2">
    <citation type="journal article" date="2016" name="Int. J. Syst. Evol. Microbiol.">
        <title>Paenibacillus bovis sp. nov., isolated from raw yak (Bos grunniens) milk.</title>
        <authorList>
            <person name="Gao C."/>
            <person name="Han J."/>
            <person name="Liu Z."/>
            <person name="Xu X."/>
            <person name="Hang F."/>
            <person name="Wu Z."/>
        </authorList>
    </citation>
    <scope>NUCLEOTIDE SEQUENCE [LARGE SCALE GENOMIC DNA]</scope>
    <source>
        <strain evidence="2 3">BD3526</strain>
    </source>
</reference>
<dbReference type="InterPro" id="IPR050383">
    <property type="entry name" value="GlyoxalaseI/FosfomycinResist"/>
</dbReference>
<dbReference type="PROSITE" id="PS51819">
    <property type="entry name" value="VOC"/>
    <property type="match status" value="1"/>
</dbReference>
<dbReference type="Proteomes" id="UP000078148">
    <property type="component" value="Chromosome"/>
</dbReference>
<dbReference type="InterPro" id="IPR037523">
    <property type="entry name" value="VOC_core"/>
</dbReference>
<dbReference type="Pfam" id="PF12681">
    <property type="entry name" value="Glyoxalase_2"/>
    <property type="match status" value="1"/>
</dbReference>
<dbReference type="KEGG" id="pbv:AR543_15835"/>
<protein>
    <submittedName>
        <fullName evidence="2">Glyoxalase</fullName>
    </submittedName>
</protein>
<dbReference type="OrthoDB" id="9796521at2"/>